<proteinExistence type="predicted"/>
<dbReference type="AlphaFoldDB" id="A0A4Y9YVV2"/>
<dbReference type="GO" id="GO:0008482">
    <property type="term" value="F:sulfite oxidase activity"/>
    <property type="evidence" value="ECO:0007669"/>
    <property type="project" value="TreeGrafter"/>
</dbReference>
<protein>
    <recommendedName>
        <fullName evidence="1">Oxidoreductase molybdopterin-binding domain-containing protein</fullName>
    </recommendedName>
</protein>
<evidence type="ECO:0000313" key="3">
    <source>
        <dbReference type="Proteomes" id="UP000298327"/>
    </source>
</evidence>
<keyword evidence="3" id="KW-1185">Reference proteome</keyword>
<name>A0A4Y9YVV2_9AGAM</name>
<dbReference type="GO" id="GO:0005739">
    <property type="term" value="C:mitochondrion"/>
    <property type="evidence" value="ECO:0007669"/>
    <property type="project" value="TreeGrafter"/>
</dbReference>
<dbReference type="PANTHER" id="PTHR19372">
    <property type="entry name" value="SULFITE REDUCTASE"/>
    <property type="match status" value="1"/>
</dbReference>
<evidence type="ECO:0000259" key="1">
    <source>
        <dbReference type="Pfam" id="PF00174"/>
    </source>
</evidence>
<dbReference type="InterPro" id="IPR008335">
    <property type="entry name" value="Mopterin_OxRdtase_euk"/>
</dbReference>
<dbReference type="GO" id="GO:0043546">
    <property type="term" value="F:molybdopterin cofactor binding"/>
    <property type="evidence" value="ECO:0007669"/>
    <property type="project" value="TreeGrafter"/>
</dbReference>
<dbReference type="Pfam" id="PF00174">
    <property type="entry name" value="Oxidored_molyb"/>
    <property type="match status" value="1"/>
</dbReference>
<reference evidence="2 3" key="1">
    <citation type="submission" date="2019-02" db="EMBL/GenBank/DDBJ databases">
        <title>Genome sequencing of the rare red list fungi Dentipellis fragilis.</title>
        <authorList>
            <person name="Buettner E."/>
            <person name="Kellner H."/>
        </authorList>
    </citation>
    <scope>NUCLEOTIDE SEQUENCE [LARGE SCALE GENOMIC DNA]</scope>
    <source>
        <strain evidence="2 3">DSM 105465</strain>
    </source>
</reference>
<dbReference type="Proteomes" id="UP000298327">
    <property type="component" value="Unassembled WGS sequence"/>
</dbReference>
<organism evidence="2 3">
    <name type="scientific">Dentipellis fragilis</name>
    <dbReference type="NCBI Taxonomy" id="205917"/>
    <lineage>
        <taxon>Eukaryota</taxon>
        <taxon>Fungi</taxon>
        <taxon>Dikarya</taxon>
        <taxon>Basidiomycota</taxon>
        <taxon>Agaricomycotina</taxon>
        <taxon>Agaricomycetes</taxon>
        <taxon>Russulales</taxon>
        <taxon>Hericiaceae</taxon>
        <taxon>Dentipellis</taxon>
    </lineage>
</organism>
<dbReference type="GO" id="GO:0020037">
    <property type="term" value="F:heme binding"/>
    <property type="evidence" value="ECO:0007669"/>
    <property type="project" value="TreeGrafter"/>
</dbReference>
<dbReference type="InterPro" id="IPR036374">
    <property type="entry name" value="OxRdtase_Mopterin-bd_sf"/>
</dbReference>
<dbReference type="PANTHER" id="PTHR19372:SF7">
    <property type="entry name" value="SULFITE OXIDASE, MITOCHONDRIAL"/>
    <property type="match status" value="1"/>
</dbReference>
<dbReference type="InterPro" id="IPR000572">
    <property type="entry name" value="OxRdtase_Mopterin-bd_dom"/>
</dbReference>
<accession>A0A4Y9YVV2</accession>
<dbReference type="STRING" id="205917.A0A4Y9YVV2"/>
<dbReference type="Gene3D" id="3.90.420.10">
    <property type="entry name" value="Oxidoreductase, molybdopterin-binding domain"/>
    <property type="match status" value="1"/>
</dbReference>
<sequence>MPYESHQPHYASVFLDIKNREPLNAEPDVAALIEFPHTPDDLTYCRNHGPITVLDEETFTIKVDGEVQTELKFTLDGLRRSFPHASIVAAMQCAGNRRSTMARKKGRDTEGIPWGEGVVSNLRWTGVRLRDVLLAAGLAQDVLQSQDGMHVCFCSHVAPCEDNTFFGGSIPLAKALDEGGDVLIAYEASR</sequence>
<dbReference type="EMBL" id="SEOQ01000248">
    <property type="protein sequence ID" value="TFY66425.1"/>
    <property type="molecule type" value="Genomic_DNA"/>
</dbReference>
<dbReference type="GO" id="GO:0006790">
    <property type="term" value="P:sulfur compound metabolic process"/>
    <property type="evidence" value="ECO:0007669"/>
    <property type="project" value="TreeGrafter"/>
</dbReference>
<dbReference type="OrthoDB" id="10051395at2759"/>
<evidence type="ECO:0000313" key="2">
    <source>
        <dbReference type="EMBL" id="TFY66425.1"/>
    </source>
</evidence>
<comment type="caution">
    <text evidence="2">The sequence shown here is derived from an EMBL/GenBank/DDBJ whole genome shotgun (WGS) entry which is preliminary data.</text>
</comment>
<gene>
    <name evidence="2" type="ORF">EVG20_g4665</name>
</gene>
<dbReference type="SUPFAM" id="SSF56524">
    <property type="entry name" value="Oxidoreductase molybdopterin-binding domain"/>
    <property type="match status" value="1"/>
</dbReference>
<dbReference type="PRINTS" id="PR00407">
    <property type="entry name" value="EUMOPTERIN"/>
</dbReference>
<feature type="domain" description="Oxidoreductase molybdopterin-binding" evidence="1">
    <location>
        <begin position="48"/>
        <end position="187"/>
    </location>
</feature>